<name>A0A430VTY8_THESC</name>
<dbReference type="EMBL" id="PELR01000049">
    <property type="protein sequence ID" value="RTH05985.1"/>
    <property type="molecule type" value="Genomic_DNA"/>
</dbReference>
<evidence type="ECO:0000256" key="1">
    <source>
        <dbReference type="ARBA" id="ARBA00023235"/>
    </source>
</evidence>
<dbReference type="Pfam" id="PF01361">
    <property type="entry name" value="Tautomerase"/>
    <property type="match status" value="1"/>
</dbReference>
<comment type="caution">
    <text evidence="4">The sequence shown here is derived from an EMBL/GenBank/DDBJ whole genome shotgun (WGS) entry which is preliminary data.</text>
</comment>
<proteinExistence type="predicted"/>
<dbReference type="GO" id="GO:0016853">
    <property type="term" value="F:isomerase activity"/>
    <property type="evidence" value="ECO:0007669"/>
    <property type="project" value="UniProtKB-KW"/>
</dbReference>
<dbReference type="Proteomes" id="UP000286910">
    <property type="component" value="Unassembled WGS sequence"/>
</dbReference>
<evidence type="ECO:0000313" key="3">
    <source>
        <dbReference type="EMBL" id="RTH05985.1"/>
    </source>
</evidence>
<dbReference type="EMBL" id="PEMW01000079">
    <property type="protein sequence ID" value="RTI58666.1"/>
    <property type="molecule type" value="Genomic_DNA"/>
</dbReference>
<dbReference type="Gene3D" id="3.30.429.10">
    <property type="entry name" value="Macrophage Migration Inhibitory Factor"/>
    <property type="match status" value="1"/>
</dbReference>
<protein>
    <submittedName>
        <fullName evidence="4">4-oxalocrotonate tautomerase</fullName>
    </submittedName>
</protein>
<evidence type="ECO:0000313" key="4">
    <source>
        <dbReference type="EMBL" id="RTI58666.1"/>
    </source>
</evidence>
<organism evidence="4 6">
    <name type="scientific">Thermus scotoductus</name>
    <dbReference type="NCBI Taxonomy" id="37636"/>
    <lineage>
        <taxon>Bacteria</taxon>
        <taxon>Thermotogati</taxon>
        <taxon>Deinococcota</taxon>
        <taxon>Deinococci</taxon>
        <taxon>Thermales</taxon>
        <taxon>Thermaceae</taxon>
        <taxon>Thermus</taxon>
    </lineage>
</organism>
<reference evidence="5 6" key="1">
    <citation type="journal article" date="2019" name="Extremophiles">
        <title>Biogeography of thermophiles and predominance of Thermus scotoductus in domestic water heaters.</title>
        <authorList>
            <person name="Wilpiszeski R.L."/>
            <person name="Zhang Z."/>
            <person name="House C.H."/>
        </authorList>
    </citation>
    <scope>NUCLEOTIDE SEQUENCE [LARGE SCALE GENOMIC DNA]</scope>
    <source>
        <strain evidence="4 6">1_S1</strain>
        <strain evidence="3 5">32_S32</strain>
    </source>
</reference>
<dbReference type="AlphaFoldDB" id="A0A430VTY8"/>
<dbReference type="SUPFAM" id="SSF55331">
    <property type="entry name" value="Tautomerase/MIF"/>
    <property type="match status" value="1"/>
</dbReference>
<gene>
    <name evidence="4" type="ORF">CSW14_03335</name>
    <name evidence="3" type="ORF">CSW45_02435</name>
</gene>
<dbReference type="Proteomes" id="UP000287467">
    <property type="component" value="Unassembled WGS sequence"/>
</dbReference>
<evidence type="ECO:0000259" key="2">
    <source>
        <dbReference type="Pfam" id="PF01361"/>
    </source>
</evidence>
<evidence type="ECO:0000313" key="5">
    <source>
        <dbReference type="Proteomes" id="UP000286910"/>
    </source>
</evidence>
<evidence type="ECO:0000313" key="6">
    <source>
        <dbReference type="Proteomes" id="UP000287467"/>
    </source>
</evidence>
<dbReference type="InterPro" id="IPR004370">
    <property type="entry name" value="4-OT-like_dom"/>
</dbReference>
<feature type="domain" description="4-oxalocrotonate tautomerase-like" evidence="2">
    <location>
        <begin position="4"/>
        <end position="60"/>
    </location>
</feature>
<accession>A0A430VTY8</accession>
<dbReference type="RefSeq" id="WP_126177651.1">
    <property type="nucleotide sequence ID" value="NZ_PELN01000057.1"/>
</dbReference>
<dbReference type="InterPro" id="IPR014347">
    <property type="entry name" value="Tautomerase/MIF_sf"/>
</dbReference>
<sequence length="64" mass="7339">MVLLKVTLLEGRPLEKKRELAKKLTEAAARHFGVPREDIRLIFYEVSREDWAVGGTLMRDQEAG</sequence>
<keyword evidence="1" id="KW-0413">Isomerase</keyword>